<sequence length="109" mass="12437">MDRARLIPIHETSLDRGVQTHDSFMDRARLIPIHGLRGPFRTRDSFMDRARLIPIHETSLDRGPNVQDSWQLSRQCASRSRQLYGQNISQSQLDNTLDQGSPNFPALGP</sequence>
<accession>A0AAV4R1D8</accession>
<feature type="compositionally biased region" description="Polar residues" evidence="1">
    <location>
        <begin position="87"/>
        <end position="102"/>
    </location>
</feature>
<organism evidence="2 3">
    <name type="scientific">Caerostris darwini</name>
    <dbReference type="NCBI Taxonomy" id="1538125"/>
    <lineage>
        <taxon>Eukaryota</taxon>
        <taxon>Metazoa</taxon>
        <taxon>Ecdysozoa</taxon>
        <taxon>Arthropoda</taxon>
        <taxon>Chelicerata</taxon>
        <taxon>Arachnida</taxon>
        <taxon>Araneae</taxon>
        <taxon>Araneomorphae</taxon>
        <taxon>Entelegynae</taxon>
        <taxon>Araneoidea</taxon>
        <taxon>Araneidae</taxon>
        <taxon>Caerostris</taxon>
    </lineage>
</organism>
<reference evidence="2 3" key="1">
    <citation type="submission" date="2021-06" db="EMBL/GenBank/DDBJ databases">
        <title>Caerostris darwini draft genome.</title>
        <authorList>
            <person name="Kono N."/>
            <person name="Arakawa K."/>
        </authorList>
    </citation>
    <scope>NUCLEOTIDE SEQUENCE [LARGE SCALE GENOMIC DNA]</scope>
</reference>
<dbReference type="AlphaFoldDB" id="A0AAV4R1D8"/>
<name>A0AAV4R1D8_9ARAC</name>
<keyword evidence="3" id="KW-1185">Reference proteome</keyword>
<proteinExistence type="predicted"/>
<evidence type="ECO:0000256" key="1">
    <source>
        <dbReference type="SAM" id="MobiDB-lite"/>
    </source>
</evidence>
<protein>
    <submittedName>
        <fullName evidence="2">Uncharacterized protein</fullName>
    </submittedName>
</protein>
<comment type="caution">
    <text evidence="2">The sequence shown here is derived from an EMBL/GenBank/DDBJ whole genome shotgun (WGS) entry which is preliminary data.</text>
</comment>
<evidence type="ECO:0000313" key="3">
    <source>
        <dbReference type="Proteomes" id="UP001054837"/>
    </source>
</evidence>
<evidence type="ECO:0000313" key="2">
    <source>
        <dbReference type="EMBL" id="GIY15310.1"/>
    </source>
</evidence>
<dbReference type="EMBL" id="BPLQ01005517">
    <property type="protein sequence ID" value="GIY15310.1"/>
    <property type="molecule type" value="Genomic_DNA"/>
</dbReference>
<dbReference type="Proteomes" id="UP001054837">
    <property type="component" value="Unassembled WGS sequence"/>
</dbReference>
<gene>
    <name evidence="2" type="ORF">CDAR_116591</name>
</gene>
<feature type="region of interest" description="Disordered" evidence="1">
    <location>
        <begin position="87"/>
        <end position="109"/>
    </location>
</feature>